<evidence type="ECO:0000313" key="14">
    <source>
        <dbReference type="EMBL" id="MDH1503480.1"/>
    </source>
</evidence>
<evidence type="ECO:0000256" key="3">
    <source>
        <dbReference type="ARBA" id="ARBA00022692"/>
    </source>
</evidence>
<dbReference type="EMBL" id="AP021927">
    <property type="protein sequence ID" value="BBQ29225.1"/>
    <property type="molecule type" value="Genomic_DNA"/>
</dbReference>
<evidence type="ECO:0000256" key="6">
    <source>
        <dbReference type="PIRNR" id="PIRNR005651"/>
    </source>
</evidence>
<evidence type="ECO:0000313" key="15">
    <source>
        <dbReference type="EMBL" id="MDH1899358.1"/>
    </source>
</evidence>
<evidence type="ECO:0000256" key="1">
    <source>
        <dbReference type="ARBA" id="ARBA00004167"/>
    </source>
</evidence>
<proteinExistence type="inferred from homology"/>
<evidence type="ECO:0000313" key="8">
    <source>
        <dbReference type="EMBL" id="AXB05744.1"/>
    </source>
</evidence>
<dbReference type="Proteomes" id="UP000886939">
    <property type="component" value="Unassembled WGS sequence"/>
</dbReference>
<reference evidence="19" key="5">
    <citation type="submission" date="2023-03" db="EMBL/GenBank/DDBJ databases">
        <title>Aeromonas caviae strain AC1520.</title>
        <authorList>
            <person name="Xie T."/>
            <person name="Zhang Q."/>
            <person name="Deng J."/>
            <person name="Li X."/>
        </authorList>
    </citation>
    <scope>NUCLEOTIDE SEQUENCE</scope>
    <source>
        <strain evidence="19">AC1520</strain>
    </source>
</reference>
<dbReference type="SMART" id="SM00244">
    <property type="entry name" value="PHB"/>
    <property type="match status" value="1"/>
</dbReference>
<dbReference type="Pfam" id="PF01145">
    <property type="entry name" value="Band_7"/>
    <property type="match status" value="1"/>
</dbReference>
<dbReference type="EMBL" id="BPNL01000001">
    <property type="protein sequence ID" value="GJA52690.1"/>
    <property type="molecule type" value="Genomic_DNA"/>
</dbReference>
<evidence type="ECO:0000313" key="17">
    <source>
        <dbReference type="EMBL" id="MEA9435195.1"/>
    </source>
</evidence>
<dbReference type="InterPro" id="IPR036013">
    <property type="entry name" value="Band_7/SPFH_dom_sf"/>
</dbReference>
<evidence type="ECO:0000313" key="12">
    <source>
        <dbReference type="EMBL" id="GJA62569.1"/>
    </source>
</evidence>
<evidence type="ECO:0000259" key="7">
    <source>
        <dbReference type="SMART" id="SM00244"/>
    </source>
</evidence>
<reference evidence="9 20" key="2">
    <citation type="submission" date="2019-12" db="EMBL/GenBank/DDBJ databases">
        <title>complete genome sequences of Aeromonas caviae str. WP2-W18-ESBL-01 isolated from wastewater treatment plant effluent.</title>
        <authorList>
            <person name="Sekizuka T."/>
            <person name="Itokawa K."/>
            <person name="Yatsu K."/>
            <person name="Inamine Y."/>
            <person name="Kuroda M."/>
        </authorList>
    </citation>
    <scope>NUCLEOTIDE SEQUENCE [LARGE SCALE GENOMIC DNA]</scope>
    <source>
        <strain evidence="9 20">WP2-W18-ESBL-01</strain>
    </source>
</reference>
<dbReference type="Proteomes" id="UP001160758">
    <property type="component" value="Unassembled WGS sequence"/>
</dbReference>
<dbReference type="SUPFAM" id="SSF117892">
    <property type="entry name" value="Band 7/SPFH domain"/>
    <property type="match status" value="1"/>
</dbReference>
<dbReference type="EMBL" id="BPNI01000003">
    <property type="protein sequence ID" value="GJA39525.1"/>
    <property type="molecule type" value="Genomic_DNA"/>
</dbReference>
<dbReference type="InterPro" id="IPR010200">
    <property type="entry name" value="HflC"/>
</dbReference>
<organism evidence="12 22">
    <name type="scientific">Aeromonas caviae</name>
    <name type="common">Aeromonas punctata</name>
    <dbReference type="NCBI Taxonomy" id="648"/>
    <lineage>
        <taxon>Bacteria</taxon>
        <taxon>Pseudomonadati</taxon>
        <taxon>Pseudomonadota</taxon>
        <taxon>Gammaproteobacteria</taxon>
        <taxon>Aeromonadales</taxon>
        <taxon>Aeromonadaceae</taxon>
        <taxon>Aeromonas</taxon>
    </lineage>
</organism>
<dbReference type="EMBL" id="BPOP01000014">
    <property type="protein sequence ID" value="GJB91746.1"/>
    <property type="molecule type" value="Genomic_DNA"/>
</dbReference>
<evidence type="ECO:0000313" key="13">
    <source>
        <dbReference type="EMBL" id="GJB91746.1"/>
    </source>
</evidence>
<sequence length="294" mass="33264">MKKLAIGVIAVAAMVCFSSIFIVDEGQKGIVVQFGKVKRVDSGEPRLYEPGLHFKVPLIDQVRKMDARIQTLEGQADRFVTSEKKDLIIDSYVKWKIEDFSKYYLATGGGNKIQAEDLLKRKINNGLRSEIGNRTIKDIVSGERSTVMEDALMKMARSSELGIKVVDVRIKQINLPVEVSSSIYQRMRAERTAVAREHRSQGREQAEILRADIDRKVTVMIADAESNARQLRGEGDAEAARIYADSYKKDPEFFSFVRSMEAYRKSFAGGNDLMVLKPDSEFFRYLKSPHGNKQ</sequence>
<dbReference type="Proteomes" id="UP001161704">
    <property type="component" value="Unassembled WGS sequence"/>
</dbReference>
<protein>
    <recommendedName>
        <fullName evidence="6">Protein HflC</fullName>
    </recommendedName>
</protein>
<dbReference type="CDD" id="cd03405">
    <property type="entry name" value="SPFH_HflC"/>
    <property type="match status" value="1"/>
</dbReference>
<gene>
    <name evidence="12" type="primary">hflC</name>
    <name evidence="8" type="ORF">C1C91_12745</name>
    <name evidence="10" type="ORF">KAM343_03210</name>
    <name evidence="11" type="ORF">KAM348_01130</name>
    <name evidence="12" type="ORF">KAM351_11800</name>
    <name evidence="13" type="ORF">KAM382_18070</name>
    <name evidence="15" type="ORF">N5I07_17685</name>
    <name evidence="14" type="ORF">N5I20_00205</name>
    <name evidence="18" type="ORF">OJY61_03140</name>
    <name evidence="19" type="ORF">P5S46_16340</name>
    <name evidence="16" type="ORF">SJS77_01150</name>
    <name evidence="17" type="ORF">VCX44_04995</name>
    <name evidence="9" type="ORF">WP2W18E01_08070</name>
</gene>
<dbReference type="RefSeq" id="WP_010673196.1">
    <property type="nucleotide sequence ID" value="NZ_AP019195.1"/>
</dbReference>
<dbReference type="PANTHER" id="PTHR42911:SF1">
    <property type="entry name" value="MODULATOR OF FTSH PROTEASE HFLC"/>
    <property type="match status" value="1"/>
</dbReference>
<dbReference type="AlphaFoldDB" id="A0A081LRE0"/>
<reference evidence="16" key="7">
    <citation type="submission" date="2023-11" db="EMBL/GenBank/DDBJ databases">
        <title>WGS of Aeromonas in Northern Israel.</title>
        <authorList>
            <person name="Hershko Y."/>
        </authorList>
    </citation>
    <scope>NUCLEOTIDE SEQUENCE</scope>
    <source>
        <strain evidence="16">77416</strain>
    </source>
</reference>
<dbReference type="Proteomes" id="UP000737420">
    <property type="component" value="Unassembled WGS sequence"/>
</dbReference>
<evidence type="ECO:0000313" key="11">
    <source>
        <dbReference type="EMBL" id="GJA52690.1"/>
    </source>
</evidence>
<dbReference type="Proteomes" id="UP000515756">
    <property type="component" value="Chromosome"/>
</dbReference>
<comment type="similarity">
    <text evidence="2 6">Belongs to the band 7/mec-2 family. HflC subfamily.</text>
</comment>
<dbReference type="PANTHER" id="PTHR42911">
    <property type="entry name" value="MODULATOR OF FTSH PROTEASE HFLC"/>
    <property type="match status" value="1"/>
</dbReference>
<dbReference type="Proteomes" id="UP001218423">
    <property type="component" value="Chromosome"/>
</dbReference>
<dbReference type="Gene3D" id="3.30.479.30">
    <property type="entry name" value="Band 7 domain"/>
    <property type="match status" value="1"/>
</dbReference>
<dbReference type="EMBL" id="JAWZVU010000006">
    <property type="protein sequence ID" value="MDX7719094.1"/>
    <property type="molecule type" value="Genomic_DNA"/>
</dbReference>
<reference evidence="8" key="1">
    <citation type="journal article" date="2019" name="J Environ">
        <title>Genetic characterization and potential molecular dissemination mechanism of tet (31) gene in Aeromonas caviae from an oxytetracycline wastewater treatment system.</title>
        <authorList>
            <person name="Shi Y."/>
            <person name="Tian Z."/>
            <person name="Leclercq S.O."/>
            <person name="Zhang H."/>
            <person name="Yang M."/>
            <person name="Zhang Y."/>
        </authorList>
    </citation>
    <scope>NUCLEOTIDE SEQUENCE</scope>
    <source>
        <strain evidence="8">T25-39</strain>
    </source>
</reference>
<evidence type="ECO:0000313" key="18">
    <source>
        <dbReference type="EMBL" id="UZC86956.1"/>
    </source>
</evidence>
<keyword evidence="8" id="KW-0378">Hydrolase</keyword>
<dbReference type="GeneID" id="48821169"/>
<dbReference type="Proteomes" id="UP001277183">
    <property type="component" value="Unassembled WGS sequence"/>
</dbReference>
<dbReference type="EMBL" id="JAOCIZ010000001">
    <property type="protein sequence ID" value="MDH1503480.1"/>
    <property type="molecule type" value="Genomic_DNA"/>
</dbReference>
<dbReference type="EMBL" id="BPNN01000012">
    <property type="protein sequence ID" value="GJA62569.1"/>
    <property type="molecule type" value="Genomic_DNA"/>
</dbReference>
<dbReference type="GO" id="GO:0008233">
    <property type="term" value="F:peptidase activity"/>
    <property type="evidence" value="ECO:0007669"/>
    <property type="project" value="UniProtKB-KW"/>
</dbReference>
<evidence type="ECO:0000313" key="10">
    <source>
        <dbReference type="EMBL" id="GJA39525.1"/>
    </source>
</evidence>
<reference evidence="17 23" key="8">
    <citation type="submission" date="2023-12" db="EMBL/GenBank/DDBJ databases">
        <title>Characterization of antibiotic resistance in Aeromonas spp. in hospital effluent.</title>
        <authorList>
            <person name="Negoseki B.R.S."/>
            <person name="Krul D."/>
            <person name="Siqueira A.C."/>
            <person name="Almeida M."/>
            <person name="Mesa D."/>
            <person name="Conte D."/>
            <person name="Dalla-Costa L.M."/>
        </authorList>
    </citation>
    <scope>NUCLEOTIDE SEQUENCE [LARGE SCALE GENOMIC DNA]</scope>
    <source>
        <strain evidence="17 23">36v</strain>
    </source>
</reference>
<evidence type="ECO:0000313" key="19">
    <source>
        <dbReference type="EMBL" id="WFF97211.1"/>
    </source>
</evidence>
<dbReference type="NCBIfam" id="TIGR01932">
    <property type="entry name" value="hflC"/>
    <property type="match status" value="2"/>
</dbReference>
<comment type="function">
    <text evidence="6">HflC and HflK could regulate a protease.</text>
</comment>
<keyword evidence="3" id="KW-0812">Transmembrane</keyword>
<keyword evidence="8" id="KW-0645">Protease</keyword>
<keyword evidence="5" id="KW-0472">Membrane</keyword>
<evidence type="ECO:0000313" key="20">
    <source>
        <dbReference type="Proteomes" id="UP000515756"/>
    </source>
</evidence>
<dbReference type="Proteomes" id="UP001304847">
    <property type="component" value="Unassembled WGS sequence"/>
</dbReference>
<keyword evidence="23" id="KW-1185">Reference proteome</keyword>
<feature type="domain" description="Band 7" evidence="7">
    <location>
        <begin position="18"/>
        <end position="187"/>
    </location>
</feature>
<comment type="subcellular location">
    <subcellularLocation>
        <location evidence="1">Membrane</location>
        <topology evidence="1">Single-pass membrane protein</topology>
    </subcellularLocation>
</comment>
<keyword evidence="4" id="KW-1133">Transmembrane helix</keyword>
<dbReference type="MEROPS" id="I87.001"/>
<evidence type="ECO:0000313" key="21">
    <source>
        <dbReference type="Proteomes" id="UP000737420"/>
    </source>
</evidence>
<evidence type="ECO:0000256" key="5">
    <source>
        <dbReference type="ARBA" id="ARBA00023136"/>
    </source>
</evidence>
<reference evidence="12 21" key="3">
    <citation type="submission" date="2021-07" db="EMBL/GenBank/DDBJ databases">
        <title>Draft genome sequence of carbapenem-resistant Aeromonas spp. in Japan.</title>
        <authorList>
            <person name="Maehana S."/>
            <person name="Suzuki M."/>
            <person name="Kitasato H."/>
        </authorList>
    </citation>
    <scope>NUCLEOTIDE SEQUENCE</scope>
    <source>
        <strain evidence="10">KAM343</strain>
        <strain evidence="11">KAM348</strain>
        <strain evidence="12">KAM351</strain>
        <strain evidence="13 21">KAM382</strain>
    </source>
</reference>
<dbReference type="Proteomes" id="UP000886934">
    <property type="component" value="Unassembled WGS sequence"/>
</dbReference>
<dbReference type="EMBL" id="CP025706">
    <property type="protein sequence ID" value="AXB05744.1"/>
    <property type="molecule type" value="Genomic_DNA"/>
</dbReference>
<dbReference type="Proteomes" id="UP000266778">
    <property type="component" value="Chromosome"/>
</dbReference>
<dbReference type="Proteomes" id="UP000887009">
    <property type="component" value="Unassembled WGS sequence"/>
</dbReference>
<evidence type="ECO:0000256" key="4">
    <source>
        <dbReference type="ARBA" id="ARBA00022989"/>
    </source>
</evidence>
<reference evidence="14" key="4">
    <citation type="submission" date="2022-09" db="EMBL/GenBank/DDBJ databases">
        <title>Intensive care unit water sources are persistently colonized with multi-drug resistant bacteria and are the site of extensive horizontal gene transfer of antibiotic resistance genes.</title>
        <authorList>
            <person name="Diorio-Toth L."/>
        </authorList>
    </citation>
    <scope>NUCLEOTIDE SEQUENCE</scope>
    <source>
        <strain evidence="14">GD03710</strain>
        <strain evidence="15">GD03796</strain>
    </source>
</reference>
<dbReference type="EMBL" id="CP110176">
    <property type="protein sequence ID" value="UZC86956.1"/>
    <property type="molecule type" value="Genomic_DNA"/>
</dbReference>
<accession>A0A081LRE0</accession>
<evidence type="ECO:0000313" key="9">
    <source>
        <dbReference type="EMBL" id="BBQ29225.1"/>
    </source>
</evidence>
<dbReference type="PIRSF" id="PIRSF005651">
    <property type="entry name" value="HflC"/>
    <property type="match status" value="1"/>
</dbReference>
<evidence type="ECO:0000256" key="2">
    <source>
        <dbReference type="ARBA" id="ARBA00007862"/>
    </source>
</evidence>
<dbReference type="OrthoDB" id="9812991at2"/>
<evidence type="ECO:0000313" key="16">
    <source>
        <dbReference type="EMBL" id="MDX7719094.1"/>
    </source>
</evidence>
<dbReference type="EMBL" id="JAYGOJ010000015">
    <property type="protein sequence ID" value="MEA9435195.1"/>
    <property type="molecule type" value="Genomic_DNA"/>
</dbReference>
<evidence type="ECO:0000313" key="23">
    <source>
        <dbReference type="Proteomes" id="UP001304847"/>
    </source>
</evidence>
<dbReference type="EMBL" id="JAOCFT010000001">
    <property type="protein sequence ID" value="MDH1899358.1"/>
    <property type="molecule type" value="Genomic_DNA"/>
</dbReference>
<dbReference type="Proteomes" id="UP001163285">
    <property type="component" value="Chromosome"/>
</dbReference>
<dbReference type="GO" id="GO:0016020">
    <property type="term" value="C:membrane"/>
    <property type="evidence" value="ECO:0007669"/>
    <property type="project" value="UniProtKB-SubCell"/>
</dbReference>
<dbReference type="KEGG" id="acav:VI35_16570"/>
<reference evidence="18" key="6">
    <citation type="submission" date="2023-04" db="EMBL/GenBank/DDBJ databases">
        <title>Whole Genome Sequence of Multi-drug resistant Aeromonas caviae as a gut pathogen in newborn.</title>
        <authorList>
            <person name="Jadhav S.V."/>
            <person name="Saroj S.D."/>
            <person name="Saha U.B."/>
            <person name="Sen S."/>
            <person name="Kher A."/>
        </authorList>
    </citation>
    <scope>NUCLEOTIDE SEQUENCE</scope>
    <source>
        <strain evidence="18">SVJ23</strain>
    </source>
</reference>
<dbReference type="GO" id="GO:0006508">
    <property type="term" value="P:proteolysis"/>
    <property type="evidence" value="ECO:0007669"/>
    <property type="project" value="UniProtKB-KW"/>
</dbReference>
<evidence type="ECO:0000313" key="22">
    <source>
        <dbReference type="Proteomes" id="UP000886934"/>
    </source>
</evidence>
<name>A0A081LRE0_AERCA</name>
<dbReference type="InterPro" id="IPR001107">
    <property type="entry name" value="Band_7"/>
</dbReference>
<dbReference type="EMBL" id="CP120942">
    <property type="protein sequence ID" value="WFF97211.1"/>
    <property type="molecule type" value="Genomic_DNA"/>
</dbReference>